<reference evidence="2" key="1">
    <citation type="submission" date="2023-07" db="EMBL/GenBank/DDBJ databases">
        <title>Genome content predicts the carbon catabolic preferences of heterotrophic bacteria.</title>
        <authorList>
            <person name="Gralka M."/>
        </authorList>
    </citation>
    <scope>NUCLEOTIDE SEQUENCE</scope>
    <source>
        <strain evidence="2">4G09</strain>
    </source>
</reference>
<evidence type="ECO:0000256" key="1">
    <source>
        <dbReference type="SAM" id="Phobius"/>
    </source>
</evidence>
<proteinExistence type="predicted"/>
<keyword evidence="3" id="KW-1185">Reference proteome</keyword>
<evidence type="ECO:0000313" key="3">
    <source>
        <dbReference type="Proteomes" id="UP001177212"/>
    </source>
</evidence>
<sequence length="76" mass="8117">MDTQKEGSLFKPRNVRPFLIGAIVATGTIVITSYVVAKESLVNCANLLHPVVSESVQAEPVKQVPVESVQAAPESK</sequence>
<comment type="caution">
    <text evidence="2">The sequence shown here is derived from an EMBL/GenBank/DDBJ whole genome shotgun (WGS) entry which is preliminary data.</text>
</comment>
<keyword evidence="1" id="KW-1133">Transmembrane helix</keyword>
<keyword evidence="1" id="KW-0812">Transmembrane</keyword>
<feature type="transmembrane region" description="Helical" evidence="1">
    <location>
        <begin position="18"/>
        <end position="37"/>
    </location>
</feature>
<keyword evidence="1" id="KW-0472">Membrane</keyword>
<name>A0ABT9FGB0_9GAMM</name>
<evidence type="ECO:0000313" key="2">
    <source>
        <dbReference type="EMBL" id="MDP2565823.1"/>
    </source>
</evidence>
<dbReference type="Proteomes" id="UP001177212">
    <property type="component" value="Unassembled WGS sequence"/>
</dbReference>
<organism evidence="2 3">
    <name type="scientific">Pseudoalteromonas marina</name>
    <dbReference type="NCBI Taxonomy" id="267375"/>
    <lineage>
        <taxon>Bacteria</taxon>
        <taxon>Pseudomonadati</taxon>
        <taxon>Pseudomonadota</taxon>
        <taxon>Gammaproteobacteria</taxon>
        <taxon>Alteromonadales</taxon>
        <taxon>Pseudoalteromonadaceae</taxon>
        <taxon>Pseudoalteromonas</taxon>
    </lineage>
</organism>
<gene>
    <name evidence="2" type="ORF">Q8W34_14345</name>
</gene>
<accession>A0ABT9FGB0</accession>
<protein>
    <submittedName>
        <fullName evidence="2">Uncharacterized protein</fullName>
    </submittedName>
</protein>
<dbReference type="RefSeq" id="WP_305472566.1">
    <property type="nucleotide sequence ID" value="NZ_JAUYVT010000014.1"/>
</dbReference>
<dbReference type="EMBL" id="JAUYVT010000014">
    <property type="protein sequence ID" value="MDP2565823.1"/>
    <property type="molecule type" value="Genomic_DNA"/>
</dbReference>